<keyword evidence="2" id="KW-1185">Reference proteome</keyword>
<evidence type="ECO:0000313" key="1">
    <source>
        <dbReference type="EMBL" id="VDM73986.1"/>
    </source>
</evidence>
<sequence>MVWGRVEAAPMVEAAPLLVEVEASRVVVEVVAASVLVEVEAASVLVEVEAASLLVEVEAASLLVEVEASSVVKIRANSRAAQLHPTETQSRREHPRLEAELQISPVESPQRTFQAEVIRSAQEVVQ</sequence>
<dbReference type="EMBL" id="UYYB01033499">
    <property type="protein sequence ID" value="VDM73986.1"/>
    <property type="molecule type" value="Genomic_DNA"/>
</dbReference>
<name>A0A3P7IV24_STRVU</name>
<organism evidence="1 2">
    <name type="scientific">Strongylus vulgaris</name>
    <name type="common">Blood worm</name>
    <dbReference type="NCBI Taxonomy" id="40348"/>
    <lineage>
        <taxon>Eukaryota</taxon>
        <taxon>Metazoa</taxon>
        <taxon>Ecdysozoa</taxon>
        <taxon>Nematoda</taxon>
        <taxon>Chromadorea</taxon>
        <taxon>Rhabditida</taxon>
        <taxon>Rhabditina</taxon>
        <taxon>Rhabditomorpha</taxon>
        <taxon>Strongyloidea</taxon>
        <taxon>Strongylidae</taxon>
        <taxon>Strongylus</taxon>
    </lineage>
</organism>
<dbReference type="Proteomes" id="UP000270094">
    <property type="component" value="Unassembled WGS sequence"/>
</dbReference>
<proteinExistence type="predicted"/>
<accession>A0A3P7IV24</accession>
<protein>
    <submittedName>
        <fullName evidence="1">Uncharacterized protein</fullName>
    </submittedName>
</protein>
<gene>
    <name evidence="1" type="ORF">SVUK_LOCUS8984</name>
</gene>
<evidence type="ECO:0000313" key="2">
    <source>
        <dbReference type="Proteomes" id="UP000270094"/>
    </source>
</evidence>
<dbReference type="AlphaFoldDB" id="A0A3P7IV24"/>
<reference evidence="1 2" key="1">
    <citation type="submission" date="2018-11" db="EMBL/GenBank/DDBJ databases">
        <authorList>
            <consortium name="Pathogen Informatics"/>
        </authorList>
    </citation>
    <scope>NUCLEOTIDE SEQUENCE [LARGE SCALE GENOMIC DNA]</scope>
</reference>